<name>A0ABT1AGI7_9RALS</name>
<reference evidence="1" key="2">
    <citation type="journal article" date="2023" name="Front. Microbiol.">
        <title>Ralstonia chuxiongensis sp. nov., Ralstonia mojiangensis sp. nov., and Ralstonia soli sp. nov., isolated from tobacco fields, are three novel species in the family Burkholderiaceae.</title>
        <authorList>
            <person name="Lu C.H."/>
            <person name="Zhang Y.Y."/>
            <person name="Jiang N."/>
            <person name="Chen W."/>
            <person name="Shao X."/>
            <person name="Zhao Z.M."/>
            <person name="Lu W.L."/>
            <person name="Hu X."/>
            <person name="Xi Y.X."/>
            <person name="Zou S.Y."/>
            <person name="Wei Q.J."/>
            <person name="Lin Z.L."/>
            <person name="Gong L."/>
            <person name="Gai X.T."/>
            <person name="Zhang L.Q."/>
            <person name="Li J.Y."/>
            <person name="Jin Y."/>
            <person name="Xia Z.Y."/>
        </authorList>
    </citation>
    <scope>NUCLEOTIDE SEQUENCE</scope>
    <source>
        <strain evidence="1">21MJYT02-11</strain>
    </source>
</reference>
<dbReference type="RefSeq" id="WP_252676946.1">
    <property type="nucleotide sequence ID" value="NZ_JAMXHT010000002.1"/>
</dbReference>
<proteinExistence type="predicted"/>
<dbReference type="Proteomes" id="UP001162811">
    <property type="component" value="Unassembled WGS sequence"/>
</dbReference>
<organism evidence="1 2">
    <name type="scientific">Ralstonia soli</name>
    <dbReference type="NCBI Taxonomy" id="2953896"/>
    <lineage>
        <taxon>Bacteria</taxon>
        <taxon>Pseudomonadati</taxon>
        <taxon>Pseudomonadota</taxon>
        <taxon>Betaproteobacteria</taxon>
        <taxon>Burkholderiales</taxon>
        <taxon>Burkholderiaceae</taxon>
        <taxon>Ralstonia</taxon>
    </lineage>
</organism>
<reference evidence="1" key="1">
    <citation type="submission" date="2022-06" db="EMBL/GenBank/DDBJ databases">
        <authorList>
            <person name="Lu C.-H."/>
        </authorList>
    </citation>
    <scope>NUCLEOTIDE SEQUENCE</scope>
    <source>
        <strain evidence="1">21MJYT02-11</strain>
    </source>
</reference>
<comment type="caution">
    <text evidence="1">The sequence shown here is derived from an EMBL/GenBank/DDBJ whole genome shotgun (WGS) entry which is preliminary data.</text>
</comment>
<gene>
    <name evidence="1" type="ORF">NG900_03870</name>
</gene>
<evidence type="ECO:0000313" key="1">
    <source>
        <dbReference type="EMBL" id="MCO5397332.1"/>
    </source>
</evidence>
<accession>A0ABT1AGI7</accession>
<dbReference type="EMBL" id="JAMXHT010000002">
    <property type="protein sequence ID" value="MCO5397332.1"/>
    <property type="molecule type" value="Genomic_DNA"/>
</dbReference>
<sequence length="63" mass="6999">QHHPAQEGETHRQTTRTKRHLTAFGVGQFSMQILGQNSVQINSLATLRLELGGGSSLYPSLRR</sequence>
<protein>
    <submittedName>
        <fullName evidence="1">Uncharacterized protein</fullName>
    </submittedName>
</protein>
<keyword evidence="2" id="KW-1185">Reference proteome</keyword>
<feature type="non-terminal residue" evidence="1">
    <location>
        <position position="1"/>
    </location>
</feature>
<evidence type="ECO:0000313" key="2">
    <source>
        <dbReference type="Proteomes" id="UP001162811"/>
    </source>
</evidence>